<dbReference type="Pfam" id="PF03929">
    <property type="entry name" value="PepSY_TM"/>
    <property type="match status" value="1"/>
</dbReference>
<dbReference type="EMBL" id="JPOS01000035">
    <property type="protein sequence ID" value="KGE87547.1"/>
    <property type="molecule type" value="Genomic_DNA"/>
</dbReference>
<dbReference type="InterPro" id="IPR005625">
    <property type="entry name" value="PepSY-ass_TM"/>
</dbReference>
<gene>
    <name evidence="2" type="ORF">IX84_15200</name>
</gene>
<dbReference type="OrthoDB" id="271465at2"/>
<keyword evidence="1" id="KW-1133">Transmembrane helix</keyword>
<keyword evidence="3" id="KW-1185">Reference proteome</keyword>
<dbReference type="STRING" id="1524460.IX84_15200"/>
<name>A0A098S8Y4_9BACT</name>
<keyword evidence="1" id="KW-0472">Membrane</keyword>
<evidence type="ECO:0000313" key="3">
    <source>
        <dbReference type="Proteomes" id="UP000029736"/>
    </source>
</evidence>
<dbReference type="AlphaFoldDB" id="A0A098S8Y4"/>
<accession>A0A098S8Y4</accession>
<keyword evidence="1" id="KW-0812">Transmembrane</keyword>
<dbReference type="PANTHER" id="PTHR34219">
    <property type="entry name" value="IRON-REGULATED INNER MEMBRANE PROTEIN-RELATED"/>
    <property type="match status" value="1"/>
</dbReference>
<protein>
    <submittedName>
        <fullName evidence="2">DNA mismatch repair protein</fullName>
    </submittedName>
</protein>
<reference evidence="2 3" key="1">
    <citation type="journal article" date="2014" name="Int. J. Syst. Evol. Microbiol.">
        <title>Phaeodactylibacter xiamenensis gen. nov., sp. nov., a member of the family Saprospiraceae isolated from the marine alga Phaeodactylum tricornutum.</title>
        <authorList>
            <person name="Chen Z.Jr."/>
            <person name="Lei X."/>
            <person name="Lai Q."/>
            <person name="Li Y."/>
            <person name="Zhang B."/>
            <person name="Zhang J."/>
            <person name="Zhang H."/>
            <person name="Yang L."/>
            <person name="Zheng W."/>
            <person name="Tian Y."/>
            <person name="Yu Z."/>
            <person name="Xu H.Jr."/>
            <person name="Zheng T."/>
        </authorList>
    </citation>
    <scope>NUCLEOTIDE SEQUENCE [LARGE SCALE GENOMIC DNA]</scope>
    <source>
        <strain evidence="2 3">KD52</strain>
    </source>
</reference>
<dbReference type="Proteomes" id="UP000029736">
    <property type="component" value="Unassembled WGS sequence"/>
</dbReference>
<organism evidence="2 3">
    <name type="scientific">Phaeodactylibacter xiamenensis</name>
    <dbReference type="NCBI Taxonomy" id="1524460"/>
    <lineage>
        <taxon>Bacteria</taxon>
        <taxon>Pseudomonadati</taxon>
        <taxon>Bacteroidota</taxon>
        <taxon>Saprospiria</taxon>
        <taxon>Saprospirales</taxon>
        <taxon>Haliscomenobacteraceae</taxon>
        <taxon>Phaeodactylibacter</taxon>
    </lineage>
</organism>
<sequence length="194" mass="21743">MNRMNTKQQASLLRTFRSLHRYTGALLFFFFFWIAVSGLFLGWKKHSGGAILPSTQRGTSQSLTEWMPVDELANRAIAALEAADPQAGTTIDRMDLRPGKGVVKVRFEGHHTEVQVDGATGEVLQMATRHSDWLEALHDGSIVEGPLGIGGGYFKLVYTTIMALALLIFTITGFWLWYGPKRLRAAKRHRKPRD</sequence>
<evidence type="ECO:0000256" key="1">
    <source>
        <dbReference type="SAM" id="Phobius"/>
    </source>
</evidence>
<comment type="caution">
    <text evidence="2">The sequence shown here is derived from an EMBL/GenBank/DDBJ whole genome shotgun (WGS) entry which is preliminary data.</text>
</comment>
<feature type="transmembrane region" description="Helical" evidence="1">
    <location>
        <begin position="156"/>
        <end position="178"/>
    </location>
</feature>
<dbReference type="PANTHER" id="PTHR34219:SF3">
    <property type="entry name" value="BLL7967 PROTEIN"/>
    <property type="match status" value="1"/>
</dbReference>
<feature type="transmembrane region" description="Helical" evidence="1">
    <location>
        <begin position="21"/>
        <end position="43"/>
    </location>
</feature>
<evidence type="ECO:0000313" key="2">
    <source>
        <dbReference type="EMBL" id="KGE87547.1"/>
    </source>
</evidence>
<proteinExistence type="predicted"/>